<dbReference type="GO" id="GO:0003677">
    <property type="term" value="F:DNA binding"/>
    <property type="evidence" value="ECO:0007669"/>
    <property type="project" value="UniProtKB-KW"/>
</dbReference>
<organism evidence="6 7">
    <name type="scientific">Leptospira barantonii</name>
    <dbReference type="NCBI Taxonomy" id="2023184"/>
    <lineage>
        <taxon>Bacteria</taxon>
        <taxon>Pseudomonadati</taxon>
        <taxon>Spirochaetota</taxon>
        <taxon>Spirochaetia</taxon>
        <taxon>Leptospirales</taxon>
        <taxon>Leptospiraceae</taxon>
        <taxon>Leptospira</taxon>
    </lineage>
</organism>
<reference evidence="6 7" key="1">
    <citation type="journal article" date="2019" name="PLoS Negl. Trop. Dis.">
        <title>Revisiting the worldwide diversity of Leptospira species in the environment.</title>
        <authorList>
            <person name="Vincent A.T."/>
            <person name="Schiettekatte O."/>
            <person name="Bourhy P."/>
            <person name="Veyrier F.J."/>
            <person name="Picardeau M."/>
        </authorList>
    </citation>
    <scope>NUCLEOTIDE SEQUENCE [LARGE SCALE GENOMIC DNA]</scope>
    <source>
        <strain evidence="6 7">201702444</strain>
    </source>
</reference>
<dbReference type="SUPFAM" id="SSF48498">
    <property type="entry name" value="Tetracyclin repressor-like, C-terminal domain"/>
    <property type="match status" value="1"/>
</dbReference>
<dbReference type="SUPFAM" id="SSF46689">
    <property type="entry name" value="Homeodomain-like"/>
    <property type="match status" value="1"/>
</dbReference>
<dbReference type="Proteomes" id="UP000298429">
    <property type="component" value="Unassembled WGS sequence"/>
</dbReference>
<dbReference type="Gene3D" id="1.10.357.10">
    <property type="entry name" value="Tetracycline Repressor, domain 2"/>
    <property type="match status" value="1"/>
</dbReference>
<evidence type="ECO:0000313" key="7">
    <source>
        <dbReference type="Proteomes" id="UP000298429"/>
    </source>
</evidence>
<dbReference type="InterPro" id="IPR009057">
    <property type="entry name" value="Homeodomain-like_sf"/>
</dbReference>
<dbReference type="AlphaFoldDB" id="A0A5F2AZE5"/>
<evidence type="ECO:0000259" key="5">
    <source>
        <dbReference type="Pfam" id="PF21993"/>
    </source>
</evidence>
<keyword evidence="2" id="KW-0238">DNA-binding</keyword>
<feature type="domain" description="HTH tetR-type" evidence="4">
    <location>
        <begin position="21"/>
        <end position="58"/>
    </location>
</feature>
<dbReference type="OrthoDB" id="9810023at2"/>
<sequence length="195" mass="20931">MGEKGTTSKEKMVRAMAFSLETKGYNGTGLNDIVESSGSPKGSIYFHFPGGKEDLAAEAITTSGRKMGEMLGSLLSSSRSASSAIVSIFKALENKLVETDYSQGCPVATTASETVSKGNPVNEACRNIFEEWNQGLEFFFIGKGWEKKEAAVLSTSILCLLEGAILLSRTHQNPDPLRSASKIAKILVQQGEKNL</sequence>
<dbReference type="InterPro" id="IPR036271">
    <property type="entry name" value="Tet_transcr_reg_TetR-rel_C_sf"/>
</dbReference>
<dbReference type="EMBL" id="RQGN01000088">
    <property type="protein sequence ID" value="TGL96271.1"/>
    <property type="molecule type" value="Genomic_DNA"/>
</dbReference>
<comment type="caution">
    <text evidence="6">The sequence shown here is derived from an EMBL/GenBank/DDBJ whole genome shotgun (WGS) entry which is preliminary data.</text>
</comment>
<evidence type="ECO:0000256" key="3">
    <source>
        <dbReference type="ARBA" id="ARBA00023163"/>
    </source>
</evidence>
<dbReference type="InterPro" id="IPR001647">
    <property type="entry name" value="HTH_TetR"/>
</dbReference>
<proteinExistence type="predicted"/>
<dbReference type="Pfam" id="PF00440">
    <property type="entry name" value="TetR_N"/>
    <property type="match status" value="1"/>
</dbReference>
<accession>A0A5F2AZE5</accession>
<feature type="domain" description="Transcriptional regulator LmrA/YxaF-like C-terminal" evidence="5">
    <location>
        <begin position="83"/>
        <end position="182"/>
    </location>
</feature>
<dbReference type="InterPro" id="IPR054156">
    <property type="entry name" value="YxaF_TetR_C"/>
</dbReference>
<keyword evidence="1" id="KW-0805">Transcription regulation</keyword>
<evidence type="ECO:0000256" key="1">
    <source>
        <dbReference type="ARBA" id="ARBA00023015"/>
    </source>
</evidence>
<evidence type="ECO:0000259" key="4">
    <source>
        <dbReference type="Pfam" id="PF00440"/>
    </source>
</evidence>
<protein>
    <submittedName>
        <fullName evidence="6">TetR/AcrR family transcriptional regulator</fullName>
    </submittedName>
</protein>
<dbReference type="Pfam" id="PF21993">
    <property type="entry name" value="TetR_C_13_2"/>
    <property type="match status" value="1"/>
</dbReference>
<dbReference type="PANTHER" id="PTHR47506">
    <property type="entry name" value="TRANSCRIPTIONAL REGULATORY PROTEIN"/>
    <property type="match status" value="1"/>
</dbReference>
<gene>
    <name evidence="6" type="ORF">EHQ76_15955</name>
</gene>
<name>A0A5F2AZE5_9LEPT</name>
<evidence type="ECO:0000313" key="6">
    <source>
        <dbReference type="EMBL" id="TGL96271.1"/>
    </source>
</evidence>
<evidence type="ECO:0000256" key="2">
    <source>
        <dbReference type="ARBA" id="ARBA00023125"/>
    </source>
</evidence>
<dbReference type="PANTHER" id="PTHR47506:SF3">
    <property type="entry name" value="HTH-TYPE TRANSCRIPTIONAL REGULATOR LMRA"/>
    <property type="match status" value="1"/>
</dbReference>
<keyword evidence="3" id="KW-0804">Transcription</keyword>